<feature type="compositionally biased region" description="Polar residues" evidence="1">
    <location>
        <begin position="1561"/>
        <end position="1573"/>
    </location>
</feature>
<feature type="region of interest" description="Disordered" evidence="1">
    <location>
        <begin position="624"/>
        <end position="643"/>
    </location>
</feature>
<feature type="compositionally biased region" description="Acidic residues" evidence="1">
    <location>
        <begin position="315"/>
        <end position="339"/>
    </location>
</feature>
<feature type="compositionally biased region" description="Basic and acidic residues" evidence="1">
    <location>
        <begin position="652"/>
        <end position="661"/>
    </location>
</feature>
<keyword evidence="2" id="KW-1133">Transmembrane helix</keyword>
<feature type="compositionally biased region" description="Polar residues" evidence="1">
    <location>
        <begin position="1597"/>
        <end position="1607"/>
    </location>
</feature>
<feature type="compositionally biased region" description="Basic and acidic residues" evidence="1">
    <location>
        <begin position="253"/>
        <end position="269"/>
    </location>
</feature>
<evidence type="ECO:0000256" key="2">
    <source>
        <dbReference type="SAM" id="Phobius"/>
    </source>
</evidence>
<feature type="region of interest" description="Disordered" evidence="1">
    <location>
        <begin position="1278"/>
        <end position="1301"/>
    </location>
</feature>
<accession>A0A822ZJL2</accession>
<keyword evidence="2" id="KW-0812">Transmembrane</keyword>
<feature type="region of interest" description="Disordered" evidence="1">
    <location>
        <begin position="147"/>
        <end position="175"/>
    </location>
</feature>
<feature type="region of interest" description="Disordered" evidence="1">
    <location>
        <begin position="787"/>
        <end position="807"/>
    </location>
</feature>
<organism evidence="3 4">
    <name type="scientific">Nelumbo nucifera</name>
    <name type="common">Sacred lotus</name>
    <dbReference type="NCBI Taxonomy" id="4432"/>
    <lineage>
        <taxon>Eukaryota</taxon>
        <taxon>Viridiplantae</taxon>
        <taxon>Streptophyta</taxon>
        <taxon>Embryophyta</taxon>
        <taxon>Tracheophyta</taxon>
        <taxon>Spermatophyta</taxon>
        <taxon>Magnoliopsida</taxon>
        <taxon>Proteales</taxon>
        <taxon>Nelumbonaceae</taxon>
        <taxon>Nelumbo</taxon>
    </lineage>
</organism>
<gene>
    <name evidence="3" type="ORF">HUJ06_002021</name>
</gene>
<feature type="transmembrane region" description="Helical" evidence="2">
    <location>
        <begin position="32"/>
        <end position="55"/>
    </location>
</feature>
<feature type="compositionally biased region" description="Basic and acidic residues" evidence="1">
    <location>
        <begin position="194"/>
        <end position="208"/>
    </location>
</feature>
<feature type="compositionally biased region" description="Basic and acidic residues" evidence="1">
    <location>
        <begin position="677"/>
        <end position="687"/>
    </location>
</feature>
<proteinExistence type="predicted"/>
<feature type="compositionally biased region" description="Basic and acidic residues" evidence="1">
    <location>
        <begin position="217"/>
        <end position="228"/>
    </location>
</feature>
<feature type="region of interest" description="Disordered" evidence="1">
    <location>
        <begin position="194"/>
        <end position="347"/>
    </location>
</feature>
<evidence type="ECO:0000313" key="4">
    <source>
        <dbReference type="Proteomes" id="UP000607653"/>
    </source>
</evidence>
<feature type="compositionally biased region" description="Basic and acidic residues" evidence="1">
    <location>
        <begin position="694"/>
        <end position="705"/>
    </location>
</feature>
<evidence type="ECO:0000256" key="1">
    <source>
        <dbReference type="SAM" id="MobiDB-lite"/>
    </source>
</evidence>
<dbReference type="PANTHER" id="PTHR33870">
    <property type="entry name" value="CARDIOMYOPATHY-ASSOCIATED PROTEIN"/>
    <property type="match status" value="1"/>
</dbReference>
<feature type="region of interest" description="Disordered" evidence="1">
    <location>
        <begin position="1560"/>
        <end position="1607"/>
    </location>
</feature>
<dbReference type="PANTHER" id="PTHR33870:SF4">
    <property type="entry name" value="CARDIOMYOPATHY-ASSOCIATED PROTEIN"/>
    <property type="match status" value="1"/>
</dbReference>
<protein>
    <submittedName>
        <fullName evidence="3">Uncharacterized protein</fullName>
    </submittedName>
</protein>
<feature type="region of interest" description="Disordered" evidence="1">
    <location>
        <begin position="652"/>
        <end position="725"/>
    </location>
</feature>
<evidence type="ECO:0000313" key="3">
    <source>
        <dbReference type="EMBL" id="DAD43791.1"/>
    </source>
</evidence>
<comment type="caution">
    <text evidence="3">The sequence shown here is derived from an EMBL/GenBank/DDBJ whole genome shotgun (WGS) entry which is preliminary data.</text>
</comment>
<feature type="region of interest" description="Disordered" evidence="1">
    <location>
        <begin position="523"/>
        <end position="563"/>
    </location>
</feature>
<sequence length="1607" mass="179076">MAVDTKEIGIYVRKGLIFSIRTCYRSMREHPVVWGVGFFFLFLYRCFPFLFGFLLSSSPVLICTAVLLGTLLSFGNPHIPEVEREEKTTHGIASLKTGVFKNDVVVKKDEIFSVEARVEKKDNDDEKAVEEASPVGEGRDCKVEKEVLSSSSSTHGEGLMGSIDVPGEEPKGTLGGKQVVEEKEREFCSSKVVEKREFQEESVSRACEDVEGQFSENQKDAESLKEEIEQQAGKLPDIQLEDHADTSQNFSWKLEEEHAESDSESDHAESSSPDASMADIIPMLDELHPLLELEASLQVQDSDAASEHSHGSDDGSAELEEETENQEEEEDEDDEEVQGEQEISAKSVVMWTEDDQKNLIDLGTSELERNQRLENLLAKRSARKALRMEAEKNLIDLDSNDPPFYVAPILTTRNNPFDLPYDSNESMGLPAIPGSAPSVLLPRRNPFDLPYDSLEEKPNLIGDDVFQKEFMAINQKDTFFRRHESFSLGACVEHKKKKCDIKMKPYFVTEQMAFEDEEYPIFQRQSRDKGDSKLSSALETESLSSEEDHEDQRSIEQDSSQETEQIFHVDHMSDHVECESHTFGEVGSMEIEQEEKRDVHISNIEVEEVEEKGHETEPILPVIESITSPTTPDKIEEEERDVHVSNNEVKVADEENCHETEPILPVTESITSPMTPDKIEEEKRDVHVSNFEVKVADEENGHETEPIFPVTGSRTSPMTPDKIEEEKRDVHISNNEVKVADEENCHETEPILPVTESITSPMTPDKIEEEERDVHVINNEVKVADEENCHETPILPVTESITSPMTPDKIEIHVKPEIVEDDSGASFSSLSEMDAKKFHLNTDEESGNLKSTISDQTQSPGGSMQSSLTEEKIYFRTQAAEGLHENQTKEPVYDSSPGEIEKNLSNITSIEEGCICVDKGVPVSSSSISSDKQAEISEVGSPHMSIERADGEQEFHNGSIREEMAPAIGLQATSLDLCAVDEHDLETREVTEVSEHGVIEVGFSGANQNSDTPNVPVVPELVVEKVSVVSTSSDNSELIVNDPVQEDLNPHFEQDHASSSSLDPEIHVGTHQYDSNQKMDTVDSSFSAVENSASHELEEVLPLIEKLKPVPYSVGDHEETQGPSTLVLNSLGEANTINARELVAQDPDNKDLSNLSPLIPLPVFVRSGVSENKSTEDLMDGLDEIDKNNSQFEHLDDAGEAVYPHPTKEFSENADEIKEIDEELLLELDKVGDFSFKEFESTRNKIEEQSNLEVHESISTMQVSEGNLEDSVTLVKCRSDADQSTKSGDSPGVPEESHRHFDVNSTSEVQVLEESSMDDIDSVIKQPEGEDVEESIVLEPLKYEQLPKESEVGFDELKLINQDLIPINNSSQLPVEEAGSVEDYDSTFKQLHEVQQTTVTVSLNDKPVKEENEVRYTEAFHDKLLKESADGSIESGKSDGEFNATMTNFELPVLEARSFEDIKLAFKQLHEEGADFEIPVLPEPNDNKPHVVEFQHPNGIGSDMQIVEARSLEDIHSTLKVPLVYNMENLNYSEVEDGSAEVEAQELESTGVVDLRFAESEGTNLSAEGSNHGVNEKVDSTSLNESGENYNKERSYESSSGSNTSDS</sequence>
<feature type="compositionally biased region" description="Polar residues" evidence="1">
    <location>
        <begin position="848"/>
        <end position="868"/>
    </location>
</feature>
<feature type="region of interest" description="Disordered" evidence="1">
    <location>
        <begin position="840"/>
        <end position="898"/>
    </location>
</feature>
<keyword evidence="4" id="KW-1185">Reference proteome</keyword>
<feature type="compositionally biased region" description="Polar residues" evidence="1">
    <location>
        <begin position="1580"/>
        <end position="1589"/>
    </location>
</feature>
<keyword evidence="2" id="KW-0472">Membrane</keyword>
<dbReference type="EMBL" id="DUZY01000006">
    <property type="protein sequence ID" value="DAD43791.1"/>
    <property type="molecule type" value="Genomic_DNA"/>
</dbReference>
<name>A0A822ZJL2_NELNU</name>
<reference evidence="3 4" key="1">
    <citation type="journal article" date="2020" name="Mol. Biol. Evol.">
        <title>Distinct Expression and Methylation Patterns for Genes with Different Fates following a Single Whole-Genome Duplication in Flowering Plants.</title>
        <authorList>
            <person name="Shi T."/>
            <person name="Rahmani R.S."/>
            <person name="Gugger P.F."/>
            <person name="Wang M."/>
            <person name="Li H."/>
            <person name="Zhang Y."/>
            <person name="Li Z."/>
            <person name="Wang Q."/>
            <person name="Van de Peer Y."/>
            <person name="Marchal K."/>
            <person name="Chen J."/>
        </authorList>
    </citation>
    <scope>NUCLEOTIDE SEQUENCE [LARGE SCALE GENOMIC DNA]</scope>
    <source>
        <tissue evidence="3">Leaf</tissue>
    </source>
</reference>
<dbReference type="Proteomes" id="UP000607653">
    <property type="component" value="Unassembled WGS sequence"/>
</dbReference>
<feature type="compositionally biased region" description="Low complexity" evidence="1">
    <location>
        <begin position="533"/>
        <end position="543"/>
    </location>
</feature>
<feature type="compositionally biased region" description="Basic and acidic residues" evidence="1">
    <location>
        <begin position="882"/>
        <end position="892"/>
    </location>
</feature>
<feature type="region of interest" description="Disordered" evidence="1">
    <location>
        <begin position="741"/>
        <end position="769"/>
    </location>
</feature>